<dbReference type="RefSeq" id="WP_270918726.1">
    <property type="nucleotide sequence ID" value="NZ_CP127247.1"/>
</dbReference>
<feature type="transmembrane region" description="Helical" evidence="1">
    <location>
        <begin position="12"/>
        <end position="29"/>
    </location>
</feature>
<feature type="transmembrane region" description="Helical" evidence="1">
    <location>
        <begin position="49"/>
        <end position="71"/>
    </location>
</feature>
<feature type="transmembrane region" description="Helical" evidence="1">
    <location>
        <begin position="83"/>
        <end position="105"/>
    </location>
</feature>
<keyword evidence="3" id="KW-1185">Reference proteome</keyword>
<evidence type="ECO:0000313" key="2">
    <source>
        <dbReference type="EMBL" id="WIY25544.1"/>
    </source>
</evidence>
<gene>
    <name evidence="2" type="ORF">QPJ95_00885</name>
</gene>
<feature type="transmembrane region" description="Helical" evidence="1">
    <location>
        <begin position="111"/>
        <end position="133"/>
    </location>
</feature>
<proteinExistence type="predicted"/>
<feature type="transmembrane region" description="Helical" evidence="1">
    <location>
        <begin position="145"/>
        <end position="163"/>
    </location>
</feature>
<feature type="transmembrane region" description="Helical" evidence="1">
    <location>
        <begin position="175"/>
        <end position="195"/>
    </location>
</feature>
<sequence>MIMVYVSRFRVFLVWVLCFGVALASWRFMVLGVEASMEFVAYHAIERRLAFFAHITLAPVALMLMPFQFWTGLRARRPQVHRWIGRAYGVSILLAGVGGLLMAAGTTAGPVAAWGFGALAALWLGSTGYGIWLALQGRIAEHQRWMIRSAALTFAAVTLRLYLPLLFATLGEETGYTLVSWLCWVPNVAVAEWYLRRPLRRSVALAA</sequence>
<dbReference type="InterPro" id="IPR018750">
    <property type="entry name" value="DUF2306_membrane"/>
</dbReference>
<dbReference type="KEGG" id="ppso:QPJ95_00885"/>
<name>A0A9Y2P4P5_9RHOB</name>
<dbReference type="EMBL" id="CP127247">
    <property type="protein sequence ID" value="WIY25544.1"/>
    <property type="molecule type" value="Genomic_DNA"/>
</dbReference>
<evidence type="ECO:0000256" key="1">
    <source>
        <dbReference type="SAM" id="Phobius"/>
    </source>
</evidence>
<dbReference type="Pfam" id="PF10067">
    <property type="entry name" value="DUF2306"/>
    <property type="match status" value="1"/>
</dbReference>
<dbReference type="AlphaFoldDB" id="A0A9Y2P4P5"/>
<dbReference type="Proteomes" id="UP001238334">
    <property type="component" value="Chromosome"/>
</dbReference>
<organism evidence="2 3">
    <name type="scientific">Parasedimentitalea psychrophila</name>
    <dbReference type="NCBI Taxonomy" id="2997337"/>
    <lineage>
        <taxon>Bacteria</taxon>
        <taxon>Pseudomonadati</taxon>
        <taxon>Pseudomonadota</taxon>
        <taxon>Alphaproteobacteria</taxon>
        <taxon>Rhodobacterales</taxon>
        <taxon>Paracoccaceae</taxon>
        <taxon>Parasedimentitalea</taxon>
    </lineage>
</organism>
<keyword evidence="1" id="KW-0472">Membrane</keyword>
<keyword evidence="1" id="KW-0812">Transmembrane</keyword>
<accession>A0A9Y2P4P5</accession>
<keyword evidence="1" id="KW-1133">Transmembrane helix</keyword>
<evidence type="ECO:0000313" key="3">
    <source>
        <dbReference type="Proteomes" id="UP001238334"/>
    </source>
</evidence>
<protein>
    <submittedName>
        <fullName evidence="2">DUF2306 domain-containing protein</fullName>
    </submittedName>
</protein>
<reference evidence="2 3" key="1">
    <citation type="submission" date="2023-06" db="EMBL/GenBank/DDBJ databases">
        <title>Parasedimentitalea psychrophila sp. nov., a psychrophilic bacterium isolated from deep-sea sediment.</title>
        <authorList>
            <person name="Li A."/>
        </authorList>
    </citation>
    <scope>NUCLEOTIDE SEQUENCE [LARGE SCALE GENOMIC DNA]</scope>
    <source>
        <strain evidence="2 3">QS115</strain>
    </source>
</reference>